<dbReference type="EMBL" id="JH003349">
    <property type="protein sequence ID" value="EGW14067.1"/>
    <property type="molecule type" value="Genomic_DNA"/>
</dbReference>
<keyword evidence="1" id="KW-0732">Signal</keyword>
<reference evidence="3" key="1">
    <citation type="journal article" date="2011" name="Nat. Biotechnol.">
        <title>The genomic sequence of the Chinese hamster ovary (CHO)-K1 cell line.</title>
        <authorList>
            <person name="Xu X."/>
            <person name="Nagarajan H."/>
            <person name="Lewis N.E."/>
            <person name="Pan S."/>
            <person name="Cai Z."/>
            <person name="Liu X."/>
            <person name="Chen W."/>
            <person name="Xie M."/>
            <person name="Wang W."/>
            <person name="Hammond S."/>
            <person name="Andersen M.R."/>
            <person name="Neff N."/>
            <person name="Passarelli B."/>
            <person name="Koh W."/>
            <person name="Fan H.C."/>
            <person name="Wang J."/>
            <person name="Gui Y."/>
            <person name="Lee K.H."/>
            <person name="Betenbaugh M.J."/>
            <person name="Quake S.R."/>
            <person name="Famili I."/>
            <person name="Palsson B.O."/>
            <person name="Wang J."/>
        </authorList>
    </citation>
    <scope>NUCLEOTIDE SEQUENCE [LARGE SCALE GENOMIC DNA]</scope>
    <source>
        <strain evidence="3">CHO K1 cell line</strain>
    </source>
</reference>
<proteinExistence type="predicted"/>
<sequence>MVAILHLWILKVRFVEFNLPLNSSPSPSSDSEIRFLLDFFKGVIIYMFSLNTSEQDLIKQSIFDRWLQSHLLCNERSKERCVSEST</sequence>
<evidence type="ECO:0000313" key="3">
    <source>
        <dbReference type="Proteomes" id="UP000001075"/>
    </source>
</evidence>
<feature type="chain" id="PRO_5003445273" evidence="1">
    <location>
        <begin position="18"/>
        <end position="86"/>
    </location>
</feature>
<evidence type="ECO:0000313" key="2">
    <source>
        <dbReference type="EMBL" id="EGW14067.1"/>
    </source>
</evidence>
<dbReference type="Proteomes" id="UP000001075">
    <property type="component" value="Unassembled WGS sequence"/>
</dbReference>
<accession>G3IJN3</accession>
<feature type="signal peptide" evidence="1">
    <location>
        <begin position="1"/>
        <end position="17"/>
    </location>
</feature>
<dbReference type="InParanoid" id="G3IJN3"/>
<evidence type="ECO:0000256" key="1">
    <source>
        <dbReference type="SAM" id="SignalP"/>
    </source>
</evidence>
<protein>
    <submittedName>
        <fullName evidence="2">Uncharacterized protein</fullName>
    </submittedName>
</protein>
<organism evidence="2 3">
    <name type="scientific">Cricetulus griseus</name>
    <name type="common">Chinese hamster</name>
    <name type="synonym">Cricetulus barabensis griseus</name>
    <dbReference type="NCBI Taxonomy" id="10029"/>
    <lineage>
        <taxon>Eukaryota</taxon>
        <taxon>Metazoa</taxon>
        <taxon>Chordata</taxon>
        <taxon>Craniata</taxon>
        <taxon>Vertebrata</taxon>
        <taxon>Euteleostomi</taxon>
        <taxon>Mammalia</taxon>
        <taxon>Eutheria</taxon>
        <taxon>Euarchontoglires</taxon>
        <taxon>Glires</taxon>
        <taxon>Rodentia</taxon>
        <taxon>Myomorpha</taxon>
        <taxon>Muroidea</taxon>
        <taxon>Cricetidae</taxon>
        <taxon>Cricetinae</taxon>
        <taxon>Cricetulus</taxon>
    </lineage>
</organism>
<name>G3IJN3_CRIGR</name>
<dbReference type="AlphaFoldDB" id="G3IJN3"/>
<gene>
    <name evidence="2" type="ORF">I79_024069</name>
</gene>